<gene>
    <name evidence="2" type="ORF">LR394_21970</name>
</gene>
<evidence type="ECO:0000313" key="3">
    <source>
        <dbReference type="Proteomes" id="UP001138997"/>
    </source>
</evidence>
<dbReference type="Pfam" id="PF12697">
    <property type="entry name" value="Abhydrolase_6"/>
    <property type="match status" value="1"/>
</dbReference>
<dbReference type="Proteomes" id="UP001138997">
    <property type="component" value="Unassembled WGS sequence"/>
</dbReference>
<dbReference type="GO" id="GO:0016787">
    <property type="term" value="F:hydrolase activity"/>
    <property type="evidence" value="ECO:0007669"/>
    <property type="project" value="UniProtKB-KW"/>
</dbReference>
<dbReference type="PANTHER" id="PTHR43798">
    <property type="entry name" value="MONOACYLGLYCEROL LIPASE"/>
    <property type="match status" value="1"/>
</dbReference>
<organism evidence="2 3">
    <name type="scientific">Kineosporia babensis</name>
    <dbReference type="NCBI Taxonomy" id="499548"/>
    <lineage>
        <taxon>Bacteria</taxon>
        <taxon>Bacillati</taxon>
        <taxon>Actinomycetota</taxon>
        <taxon>Actinomycetes</taxon>
        <taxon>Kineosporiales</taxon>
        <taxon>Kineosporiaceae</taxon>
        <taxon>Kineosporia</taxon>
    </lineage>
</organism>
<proteinExistence type="predicted"/>
<dbReference type="GO" id="GO:0016020">
    <property type="term" value="C:membrane"/>
    <property type="evidence" value="ECO:0007669"/>
    <property type="project" value="TreeGrafter"/>
</dbReference>
<dbReference type="InterPro" id="IPR000073">
    <property type="entry name" value="AB_hydrolase_1"/>
</dbReference>
<evidence type="ECO:0000313" key="2">
    <source>
        <dbReference type="EMBL" id="MCD5313581.1"/>
    </source>
</evidence>
<evidence type="ECO:0000259" key="1">
    <source>
        <dbReference type="Pfam" id="PF12697"/>
    </source>
</evidence>
<comment type="caution">
    <text evidence="2">The sequence shown here is derived from an EMBL/GenBank/DDBJ whole genome shotgun (WGS) entry which is preliminary data.</text>
</comment>
<reference evidence="2" key="1">
    <citation type="submission" date="2021-11" db="EMBL/GenBank/DDBJ databases">
        <title>Streptomyces corallinus and Kineosporia corallina sp. nov., two new coral-derived marine actinobacteria.</title>
        <authorList>
            <person name="Buangrab K."/>
            <person name="Sutthacheep M."/>
            <person name="Yeemin T."/>
            <person name="Harunari E."/>
            <person name="Igarashi Y."/>
            <person name="Sripreechasak P."/>
            <person name="Kanchanasin P."/>
            <person name="Tanasupawat S."/>
            <person name="Phongsopitanun W."/>
        </authorList>
    </citation>
    <scope>NUCLEOTIDE SEQUENCE</scope>
    <source>
        <strain evidence="2">JCM 31032</strain>
    </source>
</reference>
<dbReference type="EMBL" id="JAJOMB010000012">
    <property type="protein sequence ID" value="MCD5313581.1"/>
    <property type="molecule type" value="Genomic_DNA"/>
</dbReference>
<dbReference type="InterPro" id="IPR050266">
    <property type="entry name" value="AB_hydrolase_sf"/>
</dbReference>
<keyword evidence="2" id="KW-0378">Hydrolase</keyword>
<sequence length="265" mass="27664">MPVEQGTSSAVQTVQLIDGPALAVARIEAPLRPFLLVHGESSDSSVWGPVAGRLVGAGHEVAAVDLRGHGRSESPAAGFDTDTCADDLSTLLDQLGYTGARSPIVVGHGWGANVVLSLAARRDGLSGLCCIDGGWTRPAWRYPSFEGYWATENPDLPINPEDTQDPAVRQRQSIARSVFLGEPRAWYPLVGVPTVLCPVVPPDGVPDPQGGGTATRTGIAEALGGLPRARVSWYYGDGGQLLSAEPGRIADDLLALAADAEPSVN</sequence>
<dbReference type="AlphaFoldDB" id="A0A9X1NHX2"/>
<dbReference type="InterPro" id="IPR029058">
    <property type="entry name" value="AB_hydrolase_fold"/>
</dbReference>
<dbReference type="Gene3D" id="3.40.50.1820">
    <property type="entry name" value="alpha/beta hydrolase"/>
    <property type="match status" value="1"/>
</dbReference>
<accession>A0A9X1NHX2</accession>
<keyword evidence="3" id="KW-1185">Reference proteome</keyword>
<dbReference type="PANTHER" id="PTHR43798:SF33">
    <property type="entry name" value="HYDROLASE, PUTATIVE (AFU_ORTHOLOGUE AFUA_2G14860)-RELATED"/>
    <property type="match status" value="1"/>
</dbReference>
<dbReference type="SUPFAM" id="SSF53474">
    <property type="entry name" value="alpha/beta-Hydrolases"/>
    <property type="match status" value="1"/>
</dbReference>
<dbReference type="RefSeq" id="WP_231444908.1">
    <property type="nucleotide sequence ID" value="NZ_JAJOMB010000012.1"/>
</dbReference>
<feature type="domain" description="AB hydrolase-1" evidence="1">
    <location>
        <begin position="34"/>
        <end position="200"/>
    </location>
</feature>
<name>A0A9X1NHX2_9ACTN</name>
<protein>
    <submittedName>
        <fullName evidence="2">Alpha/beta hydrolase</fullName>
    </submittedName>
</protein>